<evidence type="ECO:0000313" key="1">
    <source>
        <dbReference type="EMBL" id="CAG4884837.1"/>
    </source>
</evidence>
<dbReference type="AlphaFoldDB" id="A0A916J6H3"/>
<accession>A0A916J6H3</accession>
<sequence>MIVAPLRMKKRKGKLNSPNLHPRQEAGLLISSLRSIHTERGVFRLRLLFALNNHLDFPTQTNRT</sequence>
<evidence type="ECO:0000313" key="2">
    <source>
        <dbReference type="Proteomes" id="UP000742786"/>
    </source>
</evidence>
<organism evidence="1 2">
    <name type="scientific">Georgfuchsia toluolica</name>
    <dbReference type="NCBI Taxonomy" id="424218"/>
    <lineage>
        <taxon>Bacteria</taxon>
        <taxon>Pseudomonadati</taxon>
        <taxon>Pseudomonadota</taxon>
        <taxon>Betaproteobacteria</taxon>
        <taxon>Nitrosomonadales</taxon>
        <taxon>Sterolibacteriaceae</taxon>
        <taxon>Georgfuchsia</taxon>
    </lineage>
</organism>
<keyword evidence="2" id="KW-1185">Reference proteome</keyword>
<comment type="caution">
    <text evidence="1">The sequence shown here is derived from an EMBL/GenBank/DDBJ whole genome shotgun (WGS) entry which is preliminary data.</text>
</comment>
<proteinExistence type="predicted"/>
<dbReference type="EMBL" id="CAJQUM010000001">
    <property type="protein sequence ID" value="CAG4884837.1"/>
    <property type="molecule type" value="Genomic_DNA"/>
</dbReference>
<protein>
    <submittedName>
        <fullName evidence="1">Uncharacterized protein</fullName>
    </submittedName>
</protein>
<name>A0A916J6H3_9PROT</name>
<gene>
    <name evidence="1" type="ORF">GTOL_12720</name>
</gene>
<dbReference type="Proteomes" id="UP000742786">
    <property type="component" value="Unassembled WGS sequence"/>
</dbReference>
<reference evidence="1" key="1">
    <citation type="submission" date="2021-04" db="EMBL/GenBank/DDBJ databases">
        <authorList>
            <person name="Hornung B."/>
        </authorList>
    </citation>
    <scope>NUCLEOTIDE SEQUENCE</scope>
    <source>
        <strain evidence="1">G5G6</strain>
    </source>
</reference>